<dbReference type="GO" id="GO:0008843">
    <property type="term" value="F:endochitinase activity"/>
    <property type="evidence" value="ECO:0007669"/>
    <property type="project" value="UniProtKB-EC"/>
</dbReference>
<gene>
    <name evidence="10" type="ORF">AVDCRST_MAG88-1404</name>
</gene>
<keyword evidence="5 7" id="KW-0573">Peptidoglycan synthesis</keyword>
<dbReference type="GO" id="GO:0071972">
    <property type="term" value="F:peptidoglycan L,D-transpeptidase activity"/>
    <property type="evidence" value="ECO:0007669"/>
    <property type="project" value="TreeGrafter"/>
</dbReference>
<feature type="active site" description="Proton donor/acceptor" evidence="7">
    <location>
        <position position="280"/>
    </location>
</feature>
<dbReference type="InterPro" id="IPR050979">
    <property type="entry name" value="LD-transpeptidase"/>
</dbReference>
<feature type="region of interest" description="Disordered" evidence="8">
    <location>
        <begin position="154"/>
        <end position="198"/>
    </location>
</feature>
<feature type="domain" description="L,D-TPase catalytic" evidence="9">
    <location>
        <begin position="199"/>
        <end position="320"/>
    </location>
</feature>
<dbReference type="GO" id="GO:0008360">
    <property type="term" value="P:regulation of cell shape"/>
    <property type="evidence" value="ECO:0007669"/>
    <property type="project" value="UniProtKB-UniRule"/>
</dbReference>
<feature type="active site" description="Nucleophile" evidence="7">
    <location>
        <position position="296"/>
    </location>
</feature>
<evidence type="ECO:0000313" key="10">
    <source>
        <dbReference type="EMBL" id="CAA9559866.1"/>
    </source>
</evidence>
<feature type="compositionally biased region" description="Pro residues" evidence="8">
    <location>
        <begin position="155"/>
        <end position="194"/>
    </location>
</feature>
<dbReference type="UniPathway" id="UPA00219"/>
<dbReference type="Pfam" id="PF03734">
    <property type="entry name" value="YkuD"/>
    <property type="match status" value="1"/>
</dbReference>
<organism evidence="10">
    <name type="scientific">uncultured Thermomicrobiales bacterium</name>
    <dbReference type="NCBI Taxonomy" id="1645740"/>
    <lineage>
        <taxon>Bacteria</taxon>
        <taxon>Pseudomonadati</taxon>
        <taxon>Thermomicrobiota</taxon>
        <taxon>Thermomicrobia</taxon>
        <taxon>Thermomicrobiales</taxon>
        <taxon>environmental samples</taxon>
    </lineage>
</organism>
<feature type="non-terminal residue" evidence="10">
    <location>
        <position position="1"/>
    </location>
</feature>
<keyword evidence="6 7" id="KW-0961">Cell wall biogenesis/degradation</keyword>
<dbReference type="PANTHER" id="PTHR30582">
    <property type="entry name" value="L,D-TRANSPEPTIDASE"/>
    <property type="match status" value="1"/>
</dbReference>
<evidence type="ECO:0000256" key="7">
    <source>
        <dbReference type="PROSITE-ProRule" id="PRU01373"/>
    </source>
</evidence>
<dbReference type="InterPro" id="IPR005490">
    <property type="entry name" value="LD_TPept_cat_dom"/>
</dbReference>
<keyword evidence="10" id="KW-0326">Glycosidase</keyword>
<protein>
    <submittedName>
        <fullName evidence="10">Chitinase</fullName>
        <ecNumber evidence="10">3.2.1.14</ecNumber>
    </submittedName>
</protein>
<dbReference type="GO" id="GO:0071555">
    <property type="term" value="P:cell wall organization"/>
    <property type="evidence" value="ECO:0007669"/>
    <property type="project" value="UniProtKB-UniRule"/>
</dbReference>
<evidence type="ECO:0000256" key="2">
    <source>
        <dbReference type="ARBA" id="ARBA00005992"/>
    </source>
</evidence>
<comment type="pathway">
    <text evidence="1 7">Cell wall biogenesis; peptidoglycan biosynthesis.</text>
</comment>
<dbReference type="SUPFAM" id="SSF141523">
    <property type="entry name" value="L,D-transpeptidase catalytic domain-like"/>
    <property type="match status" value="1"/>
</dbReference>
<dbReference type="CDD" id="cd16913">
    <property type="entry name" value="YkuD_like"/>
    <property type="match status" value="1"/>
</dbReference>
<evidence type="ECO:0000256" key="4">
    <source>
        <dbReference type="ARBA" id="ARBA00022960"/>
    </source>
</evidence>
<dbReference type="Gene3D" id="2.40.440.10">
    <property type="entry name" value="L,D-transpeptidase catalytic domain-like"/>
    <property type="match status" value="1"/>
</dbReference>
<evidence type="ECO:0000256" key="8">
    <source>
        <dbReference type="SAM" id="MobiDB-lite"/>
    </source>
</evidence>
<evidence type="ECO:0000256" key="6">
    <source>
        <dbReference type="ARBA" id="ARBA00023316"/>
    </source>
</evidence>
<keyword evidence="3" id="KW-0808">Transferase</keyword>
<dbReference type="EMBL" id="CADCWM010000447">
    <property type="protein sequence ID" value="CAA9559866.1"/>
    <property type="molecule type" value="Genomic_DNA"/>
</dbReference>
<dbReference type="GO" id="GO:0018104">
    <property type="term" value="P:peptidoglycan-protein cross-linking"/>
    <property type="evidence" value="ECO:0007669"/>
    <property type="project" value="TreeGrafter"/>
</dbReference>
<dbReference type="GO" id="GO:0005576">
    <property type="term" value="C:extracellular region"/>
    <property type="evidence" value="ECO:0007669"/>
    <property type="project" value="TreeGrafter"/>
</dbReference>
<dbReference type="PANTHER" id="PTHR30582:SF2">
    <property type="entry name" value="L,D-TRANSPEPTIDASE YCIB-RELATED"/>
    <property type="match status" value="1"/>
</dbReference>
<accession>A0A6J4UVY2</accession>
<keyword evidence="4 7" id="KW-0133">Cell shape</keyword>
<proteinExistence type="inferred from homology"/>
<comment type="similarity">
    <text evidence="2">Belongs to the YkuD family.</text>
</comment>
<dbReference type="GO" id="GO:0016740">
    <property type="term" value="F:transferase activity"/>
    <property type="evidence" value="ECO:0007669"/>
    <property type="project" value="UniProtKB-KW"/>
</dbReference>
<name>A0A6J4UVY2_9BACT</name>
<dbReference type="PROSITE" id="PS52029">
    <property type="entry name" value="LD_TPASE"/>
    <property type="match status" value="1"/>
</dbReference>
<keyword evidence="10" id="KW-0378">Hydrolase</keyword>
<reference evidence="10" key="1">
    <citation type="submission" date="2020-02" db="EMBL/GenBank/DDBJ databases">
        <authorList>
            <person name="Meier V. D."/>
        </authorList>
    </citation>
    <scope>NUCLEOTIDE SEQUENCE</scope>
    <source>
        <strain evidence="10">AVDCRST_MAG88</strain>
    </source>
</reference>
<dbReference type="EC" id="3.2.1.14" evidence="10"/>
<evidence type="ECO:0000259" key="9">
    <source>
        <dbReference type="PROSITE" id="PS52029"/>
    </source>
</evidence>
<sequence>RARLELHPENPAPHDVQLGQLGRTMAERILGSASFRPVDGATVATDANRIYFPETGHTLQGAFLRYWNAGGGLDQFGYPISEEFAERSPVDGKIYTVQYFERNRFELHPENQAPYDVLLGLLGRQVAQERGLNLAQAPRKAGVPDYEERLFFTPTPIPTATPTATPIPPTATPTPIPPTATPVPPEPTPQPQPSSPGGTYIEVNLSEQHLYAWEDGEIVFDVAISSGKRDWETPTGTFRIFSKLRVEDMRGNDPALEDGVYFQPDVPWVMYFADGGFAIHGVYWHNAFGTTRSHGCVGAPVWAAQWLYEWAPIGTRVRIHY</sequence>
<evidence type="ECO:0000256" key="1">
    <source>
        <dbReference type="ARBA" id="ARBA00004752"/>
    </source>
</evidence>
<evidence type="ECO:0000256" key="3">
    <source>
        <dbReference type="ARBA" id="ARBA00022679"/>
    </source>
</evidence>
<dbReference type="AlphaFoldDB" id="A0A6J4UVY2"/>
<dbReference type="InterPro" id="IPR038063">
    <property type="entry name" value="Transpep_catalytic_dom"/>
</dbReference>
<evidence type="ECO:0000256" key="5">
    <source>
        <dbReference type="ARBA" id="ARBA00022984"/>
    </source>
</evidence>